<dbReference type="EMBL" id="NIPR01000005">
    <property type="protein sequence ID" value="PMD73074.1"/>
    <property type="molecule type" value="Genomic_DNA"/>
</dbReference>
<dbReference type="GO" id="GO:0003677">
    <property type="term" value="F:DNA binding"/>
    <property type="evidence" value="ECO:0007669"/>
    <property type="project" value="InterPro"/>
</dbReference>
<dbReference type="InterPro" id="IPR001387">
    <property type="entry name" value="Cro/C1-type_HTH"/>
</dbReference>
<dbReference type="AlphaFoldDB" id="A0A2N7AWE9"/>
<evidence type="ECO:0000259" key="1">
    <source>
        <dbReference type="PROSITE" id="PS50943"/>
    </source>
</evidence>
<dbReference type="PROSITE" id="PS50943">
    <property type="entry name" value="HTH_CROC1"/>
    <property type="match status" value="1"/>
</dbReference>
<dbReference type="RefSeq" id="WP_102195407.1">
    <property type="nucleotide sequence ID" value="NZ_NIPR01000005.1"/>
</dbReference>
<evidence type="ECO:0000313" key="2">
    <source>
        <dbReference type="EMBL" id="PMD73074.1"/>
    </source>
</evidence>
<dbReference type="Pfam" id="PF01381">
    <property type="entry name" value="HTH_3"/>
    <property type="match status" value="1"/>
</dbReference>
<keyword evidence="3" id="KW-1185">Reference proteome</keyword>
<dbReference type="SUPFAM" id="SSF48452">
    <property type="entry name" value="TPR-like"/>
    <property type="match status" value="1"/>
</dbReference>
<dbReference type="Gene3D" id="1.25.40.10">
    <property type="entry name" value="Tetratricopeptide repeat domain"/>
    <property type="match status" value="1"/>
</dbReference>
<dbReference type="InterPro" id="IPR011990">
    <property type="entry name" value="TPR-like_helical_dom_sf"/>
</dbReference>
<evidence type="ECO:0000313" key="3">
    <source>
        <dbReference type="Proteomes" id="UP000235649"/>
    </source>
</evidence>
<dbReference type="InterPro" id="IPR010982">
    <property type="entry name" value="Lambda_DNA-bd_dom_sf"/>
</dbReference>
<comment type="caution">
    <text evidence="2">The sequence shown here is derived from an EMBL/GenBank/DDBJ whole genome shotgun (WGS) entry which is preliminary data.</text>
</comment>
<sequence>MLLGYVIHDKRRSLNLTQKDLAKNLCNQNTISKLEKHNDTPQINVLVKICKRLDLTLNQIFSDFSDDYQKEKVSVLDDIEKNILVGNLSDSNKLIEKDIREEDKAQFHLIEAILDLKSDKLEDALFNLDKVNLETKMDVNNIYDALAFLVKGLVYLEKNNNDVSNHYFETVYNIVKNYHDFSKAKGFEVLYLYKELGSAFAKLGRNELSAIAVHLGIEIARKTEESYFLDEFYRTLAMINFNSESYYTYKNIAYYTALALQHDKIANEIKSWG</sequence>
<dbReference type="Proteomes" id="UP000235649">
    <property type="component" value="Unassembled WGS sequence"/>
</dbReference>
<gene>
    <name evidence="2" type="ORF">CBP76_02775</name>
</gene>
<dbReference type="SMART" id="SM00530">
    <property type="entry name" value="HTH_XRE"/>
    <property type="match status" value="1"/>
</dbReference>
<dbReference type="OrthoDB" id="1150409at2"/>
<proteinExistence type="predicted"/>
<dbReference type="SUPFAM" id="SSF47413">
    <property type="entry name" value="lambda repressor-like DNA-binding domains"/>
    <property type="match status" value="1"/>
</dbReference>
<protein>
    <recommendedName>
        <fullName evidence="1">HTH cro/C1-type domain-containing protein</fullName>
    </recommendedName>
</protein>
<name>A0A2N7AWE9_9LACO</name>
<reference evidence="2 3" key="1">
    <citation type="submission" date="2017-05" db="EMBL/GenBank/DDBJ databases">
        <title>Lactobacillus nurukis nov., sp. nov., isolated from nuruk.</title>
        <authorList>
            <person name="Kim S.-J."/>
        </authorList>
    </citation>
    <scope>NUCLEOTIDE SEQUENCE [LARGE SCALE GENOMIC DNA]</scope>
    <source>
        <strain evidence="2 3">SYF10-1a</strain>
    </source>
</reference>
<feature type="domain" description="HTH cro/C1-type" evidence="1">
    <location>
        <begin position="7"/>
        <end position="60"/>
    </location>
</feature>
<organism evidence="2 3">
    <name type="scientific">Companilactobacillus nuruki</name>
    <dbReference type="NCBI Taxonomy" id="1993540"/>
    <lineage>
        <taxon>Bacteria</taxon>
        <taxon>Bacillati</taxon>
        <taxon>Bacillota</taxon>
        <taxon>Bacilli</taxon>
        <taxon>Lactobacillales</taxon>
        <taxon>Lactobacillaceae</taxon>
        <taxon>Companilactobacillus</taxon>
    </lineage>
</organism>
<accession>A0A2N7AWE9</accession>
<dbReference type="CDD" id="cd00093">
    <property type="entry name" value="HTH_XRE"/>
    <property type="match status" value="1"/>
</dbReference>